<evidence type="ECO:0000256" key="11">
    <source>
        <dbReference type="ARBA" id="ARBA00022723"/>
    </source>
</evidence>
<comment type="function">
    <text evidence="18">Catalyzes the conversion of 3-deoxy-D-arabino-heptulosonate 7-phosphate (DAHP) to dehydroquinate (DHQ).</text>
</comment>
<dbReference type="RefSeq" id="WP_104848006.1">
    <property type="nucleotide sequence ID" value="NZ_PKOZ01000001.1"/>
</dbReference>
<dbReference type="InterPro" id="IPR030960">
    <property type="entry name" value="DHQS/DOIS_N"/>
</dbReference>
<feature type="binding site" evidence="18">
    <location>
        <position position="143"/>
    </location>
    <ligand>
        <name>NAD(+)</name>
        <dbReference type="ChEBI" id="CHEBI:57540"/>
    </ligand>
</feature>
<dbReference type="InterPro" id="IPR030963">
    <property type="entry name" value="DHQ_synth_fam"/>
</dbReference>
<evidence type="ECO:0000256" key="9">
    <source>
        <dbReference type="ARBA" id="ARBA00022490"/>
    </source>
</evidence>
<dbReference type="OrthoDB" id="9806583at2"/>
<dbReference type="GO" id="GO:0008652">
    <property type="term" value="P:amino acid biosynthetic process"/>
    <property type="evidence" value="ECO:0007669"/>
    <property type="project" value="UniProtKB-KW"/>
</dbReference>
<feature type="binding site" evidence="18">
    <location>
        <position position="152"/>
    </location>
    <ligand>
        <name>NAD(+)</name>
        <dbReference type="ChEBI" id="CHEBI:57540"/>
    </ligand>
</feature>
<feature type="binding site" evidence="18">
    <location>
        <begin position="131"/>
        <end position="132"/>
    </location>
    <ligand>
        <name>NAD(+)</name>
        <dbReference type="ChEBI" id="CHEBI:57540"/>
    </ligand>
</feature>
<protein>
    <recommendedName>
        <fullName evidence="8 18">3-dehydroquinate synthase</fullName>
        <shortName evidence="18">DHQS</shortName>
        <ecNumber evidence="7 18">4.2.3.4</ecNumber>
    </recommendedName>
</protein>
<organism evidence="21 22">
    <name type="scientific">Pradoshia eiseniae</name>
    <dbReference type="NCBI Taxonomy" id="2064768"/>
    <lineage>
        <taxon>Bacteria</taxon>
        <taxon>Bacillati</taxon>
        <taxon>Bacillota</taxon>
        <taxon>Bacilli</taxon>
        <taxon>Bacillales</taxon>
        <taxon>Bacillaceae</taxon>
        <taxon>Pradoshia</taxon>
    </lineage>
</organism>
<dbReference type="GO" id="GO:0046872">
    <property type="term" value="F:metal ion binding"/>
    <property type="evidence" value="ECO:0007669"/>
    <property type="project" value="UniProtKB-KW"/>
</dbReference>
<evidence type="ECO:0000313" key="21">
    <source>
        <dbReference type="EMBL" id="PQD96912.1"/>
    </source>
</evidence>
<dbReference type="Pfam" id="PF01761">
    <property type="entry name" value="DHQ_synthase"/>
    <property type="match status" value="1"/>
</dbReference>
<comment type="catalytic activity">
    <reaction evidence="1 18">
        <text>7-phospho-2-dehydro-3-deoxy-D-arabino-heptonate = 3-dehydroquinate + phosphate</text>
        <dbReference type="Rhea" id="RHEA:21968"/>
        <dbReference type="ChEBI" id="CHEBI:32364"/>
        <dbReference type="ChEBI" id="CHEBI:43474"/>
        <dbReference type="ChEBI" id="CHEBI:58394"/>
        <dbReference type="EC" id="4.2.3.4"/>
    </reaction>
</comment>
<name>A0A2S7N4A9_9BACI</name>
<keyword evidence="10 18" id="KW-0028">Amino-acid biosynthesis</keyword>
<evidence type="ECO:0000313" key="22">
    <source>
        <dbReference type="Proteomes" id="UP000239663"/>
    </source>
</evidence>
<feature type="binding site" evidence="18">
    <location>
        <begin position="73"/>
        <end position="78"/>
    </location>
    <ligand>
        <name>NAD(+)</name>
        <dbReference type="ChEBI" id="CHEBI:57540"/>
    </ligand>
</feature>
<dbReference type="UniPathway" id="UPA00053">
    <property type="reaction ID" value="UER00085"/>
</dbReference>
<evidence type="ECO:0000259" key="20">
    <source>
        <dbReference type="Pfam" id="PF24621"/>
    </source>
</evidence>
<keyword evidence="12 18" id="KW-0547">Nucleotide-binding</keyword>
<accession>A0A2S7N4A9</accession>
<evidence type="ECO:0000256" key="5">
    <source>
        <dbReference type="ARBA" id="ARBA00004661"/>
    </source>
</evidence>
<dbReference type="Proteomes" id="UP000239663">
    <property type="component" value="Unassembled WGS sequence"/>
</dbReference>
<feature type="domain" description="3-dehydroquinate synthase C-terminal" evidence="20">
    <location>
        <begin position="182"/>
        <end position="326"/>
    </location>
</feature>
<dbReference type="GO" id="GO:0005737">
    <property type="term" value="C:cytoplasm"/>
    <property type="evidence" value="ECO:0007669"/>
    <property type="project" value="UniProtKB-SubCell"/>
</dbReference>
<dbReference type="AlphaFoldDB" id="A0A2S7N4A9"/>
<dbReference type="GO" id="GO:0003856">
    <property type="term" value="F:3-dehydroquinate synthase activity"/>
    <property type="evidence" value="ECO:0007669"/>
    <property type="project" value="UniProtKB-UniRule"/>
</dbReference>
<gene>
    <name evidence="18" type="primary">aroB</name>
    <name evidence="21" type="ORF">CYL18_03250</name>
</gene>
<dbReference type="PIRSF" id="PIRSF001455">
    <property type="entry name" value="DHQ_synth"/>
    <property type="match status" value="1"/>
</dbReference>
<dbReference type="FunFam" id="3.40.50.1970:FF:000007">
    <property type="entry name" value="Pentafunctional AROM polypeptide"/>
    <property type="match status" value="1"/>
</dbReference>
<keyword evidence="16 18" id="KW-0456">Lyase</keyword>
<dbReference type="GO" id="GO:0009073">
    <property type="term" value="P:aromatic amino acid family biosynthetic process"/>
    <property type="evidence" value="ECO:0007669"/>
    <property type="project" value="UniProtKB-KW"/>
</dbReference>
<feature type="binding site" evidence="18">
    <location>
        <position position="249"/>
    </location>
    <ligand>
        <name>Zn(2+)</name>
        <dbReference type="ChEBI" id="CHEBI:29105"/>
    </ligand>
</feature>
<evidence type="ECO:0000256" key="17">
    <source>
        <dbReference type="ARBA" id="ARBA00023285"/>
    </source>
</evidence>
<dbReference type="GO" id="GO:0009423">
    <property type="term" value="P:chorismate biosynthetic process"/>
    <property type="evidence" value="ECO:0007669"/>
    <property type="project" value="UniProtKB-UniRule"/>
</dbReference>
<dbReference type="HAMAP" id="MF_00110">
    <property type="entry name" value="DHQ_synthase"/>
    <property type="match status" value="1"/>
</dbReference>
<dbReference type="InterPro" id="IPR016037">
    <property type="entry name" value="DHQ_synth_AroB"/>
</dbReference>
<dbReference type="GO" id="GO:0000166">
    <property type="term" value="F:nucleotide binding"/>
    <property type="evidence" value="ECO:0007669"/>
    <property type="project" value="UniProtKB-KW"/>
</dbReference>
<evidence type="ECO:0000256" key="1">
    <source>
        <dbReference type="ARBA" id="ARBA00001393"/>
    </source>
</evidence>
<comment type="cofactor">
    <cofactor evidence="2 18">
        <name>NAD(+)</name>
        <dbReference type="ChEBI" id="CHEBI:57540"/>
    </cofactor>
</comment>
<evidence type="ECO:0000256" key="14">
    <source>
        <dbReference type="ARBA" id="ARBA00023027"/>
    </source>
</evidence>
<evidence type="ECO:0000256" key="2">
    <source>
        <dbReference type="ARBA" id="ARBA00001911"/>
    </source>
</evidence>
<evidence type="ECO:0000256" key="12">
    <source>
        <dbReference type="ARBA" id="ARBA00022741"/>
    </source>
</evidence>
<dbReference type="Pfam" id="PF24621">
    <property type="entry name" value="DHQS_C"/>
    <property type="match status" value="1"/>
</dbReference>
<feature type="binding site" evidence="18">
    <location>
        <position position="185"/>
    </location>
    <ligand>
        <name>Zn(2+)</name>
        <dbReference type="ChEBI" id="CHEBI:29105"/>
    </ligand>
</feature>
<dbReference type="PANTHER" id="PTHR43622:SF7">
    <property type="entry name" value="3-DEHYDROQUINATE SYNTHASE, CHLOROPLASTIC"/>
    <property type="match status" value="1"/>
</dbReference>
<feature type="binding site" evidence="18">
    <location>
        <begin position="107"/>
        <end position="111"/>
    </location>
    <ligand>
        <name>NAD(+)</name>
        <dbReference type="ChEBI" id="CHEBI:57540"/>
    </ligand>
</feature>
<keyword evidence="22" id="KW-1185">Reference proteome</keyword>
<dbReference type="Gene3D" id="1.20.1090.10">
    <property type="entry name" value="Dehydroquinate synthase-like - alpha domain"/>
    <property type="match status" value="1"/>
</dbReference>
<evidence type="ECO:0000256" key="7">
    <source>
        <dbReference type="ARBA" id="ARBA00013031"/>
    </source>
</evidence>
<keyword evidence="17 18" id="KW-0170">Cobalt</keyword>
<evidence type="ECO:0000256" key="10">
    <source>
        <dbReference type="ARBA" id="ARBA00022605"/>
    </source>
</evidence>
<evidence type="ECO:0000256" key="6">
    <source>
        <dbReference type="ARBA" id="ARBA00005412"/>
    </source>
</evidence>
<evidence type="ECO:0000256" key="3">
    <source>
        <dbReference type="ARBA" id="ARBA00001947"/>
    </source>
</evidence>
<comment type="similarity">
    <text evidence="6 18">Belongs to the sugar phosphate cyclases superfamily. Dehydroquinate synthase family.</text>
</comment>
<dbReference type="SUPFAM" id="SSF56796">
    <property type="entry name" value="Dehydroquinate synthase-like"/>
    <property type="match status" value="1"/>
</dbReference>
<proteinExistence type="inferred from homology"/>
<comment type="cofactor">
    <cofactor evidence="3">
        <name>Zn(2+)</name>
        <dbReference type="ChEBI" id="CHEBI:29105"/>
    </cofactor>
</comment>
<dbReference type="PANTHER" id="PTHR43622">
    <property type="entry name" value="3-DEHYDROQUINATE SYNTHASE"/>
    <property type="match status" value="1"/>
</dbReference>
<feature type="domain" description="3-dehydroquinate synthase N-terminal" evidence="19">
    <location>
        <begin position="70"/>
        <end position="180"/>
    </location>
</feature>
<dbReference type="EC" id="4.2.3.4" evidence="7 18"/>
<sequence>MGSFEIQTASKIYPIFIGSEASEKLPGFLQEKFPRRKKLYLITDSHVSALHADSLAGLLNQSGYDTLVHVVPSGEAAKSLACYEECMTNGFRHHIGREGIILALGGGVIGDLAGFVAATYMRGIPFIQLPTTLLAHDSAVGGKVGINHSLGKNLIGAFYQPEAVVYDISYLQTLPVREWRSGFAELIKHAFLSSEAFYHELRNEVKSMEDLKNHPKLGEWIEQGIKVKASIVAEDERESGKRAFLNLGHTLAHAMEGAAGYGELTHGEAVAFGLFSDLYLSRKYTGLDIDLDSLYQWLINLGYLTVTNDVLDIDRLIPYMKLDKKNQDGKIATILLKNFGEPILSTFDEEEIRQDFAEFIGHYFAV</sequence>
<dbReference type="CDD" id="cd08195">
    <property type="entry name" value="DHQS"/>
    <property type="match status" value="1"/>
</dbReference>
<feature type="binding site" evidence="18">
    <location>
        <position position="266"/>
    </location>
    <ligand>
        <name>Zn(2+)</name>
        <dbReference type="ChEBI" id="CHEBI:29105"/>
    </ligand>
</feature>
<reference evidence="21 22" key="1">
    <citation type="submission" date="2017-12" db="EMBL/GenBank/DDBJ databases">
        <title>Taxonomic description and draft genome of Pradoshia cofamensis Gen. nov., sp. nov., a thermotolerant bacillale isolated from anterior gut of earthworm Eisenia fetida.</title>
        <authorList>
            <person name="Saha T."/>
            <person name="Chakraborty R."/>
        </authorList>
    </citation>
    <scope>NUCLEOTIDE SEQUENCE [LARGE SCALE GENOMIC DNA]</scope>
    <source>
        <strain evidence="21 22">EAG3</strain>
    </source>
</reference>
<evidence type="ECO:0000256" key="8">
    <source>
        <dbReference type="ARBA" id="ARBA00017684"/>
    </source>
</evidence>
<comment type="caution">
    <text evidence="18">Lacks conserved residue(s) required for the propagation of feature annotation.</text>
</comment>
<dbReference type="InterPro" id="IPR056179">
    <property type="entry name" value="DHQS_C"/>
</dbReference>
<evidence type="ECO:0000256" key="13">
    <source>
        <dbReference type="ARBA" id="ARBA00022833"/>
    </source>
</evidence>
<comment type="pathway">
    <text evidence="5 18">Metabolic intermediate biosynthesis; chorismate biosynthesis; chorismate from D-erythrose 4-phosphate and phosphoenolpyruvate: step 2/7.</text>
</comment>
<keyword evidence="9 18" id="KW-0963">Cytoplasm</keyword>
<keyword evidence="14 18" id="KW-0520">NAD</keyword>
<comment type="subcellular location">
    <subcellularLocation>
        <location evidence="4 18">Cytoplasm</location>
    </subcellularLocation>
</comment>
<evidence type="ECO:0000256" key="15">
    <source>
        <dbReference type="ARBA" id="ARBA00023141"/>
    </source>
</evidence>
<dbReference type="EMBL" id="PKOZ01000001">
    <property type="protein sequence ID" value="PQD96912.1"/>
    <property type="molecule type" value="Genomic_DNA"/>
</dbReference>
<comment type="cofactor">
    <cofactor evidence="18">
        <name>Co(2+)</name>
        <dbReference type="ChEBI" id="CHEBI:48828"/>
    </cofactor>
    <cofactor evidence="18">
        <name>Zn(2+)</name>
        <dbReference type="ChEBI" id="CHEBI:29105"/>
    </cofactor>
    <text evidence="18">Binds 1 divalent metal cation per subunit. Can use either Co(2+) or Zn(2+).</text>
</comment>
<keyword evidence="11 18" id="KW-0479">Metal-binding</keyword>
<evidence type="ECO:0000256" key="16">
    <source>
        <dbReference type="ARBA" id="ARBA00023239"/>
    </source>
</evidence>
<dbReference type="NCBIfam" id="TIGR01357">
    <property type="entry name" value="aroB"/>
    <property type="match status" value="1"/>
</dbReference>
<keyword evidence="13 18" id="KW-0862">Zinc</keyword>
<keyword evidence="15 18" id="KW-0057">Aromatic amino acid biosynthesis</keyword>
<evidence type="ECO:0000259" key="19">
    <source>
        <dbReference type="Pfam" id="PF01761"/>
    </source>
</evidence>
<evidence type="ECO:0000256" key="18">
    <source>
        <dbReference type="HAMAP-Rule" id="MF_00110"/>
    </source>
</evidence>
<dbReference type="InterPro" id="IPR050071">
    <property type="entry name" value="Dehydroquinate_synthase"/>
</dbReference>
<evidence type="ECO:0000256" key="4">
    <source>
        <dbReference type="ARBA" id="ARBA00004496"/>
    </source>
</evidence>
<comment type="caution">
    <text evidence="21">The sequence shown here is derived from an EMBL/GenBank/DDBJ whole genome shotgun (WGS) entry which is preliminary data.</text>
</comment>
<dbReference type="Gene3D" id="3.40.50.1970">
    <property type="match status" value="1"/>
</dbReference>